<dbReference type="RefSeq" id="WP_096670070.1">
    <property type="nucleotide sequence ID" value="NZ_AP018316.1"/>
</dbReference>
<keyword evidence="3" id="KW-1185">Reference proteome</keyword>
<dbReference type="PANTHER" id="PTHR43312:SF1">
    <property type="entry name" value="NADP-DEPENDENT OXIDOREDUCTASE DOMAIN-CONTAINING PROTEIN"/>
    <property type="match status" value="1"/>
</dbReference>
<name>A0A1Z4V8H1_9CYAN</name>
<evidence type="ECO:0000313" key="2">
    <source>
        <dbReference type="EMBL" id="BAZ87837.1"/>
    </source>
</evidence>
<dbReference type="AlphaFoldDB" id="A0A1Z4V8H1"/>
<dbReference type="SUPFAM" id="SSF51430">
    <property type="entry name" value="NAD(P)-linked oxidoreductase"/>
    <property type="match status" value="1"/>
</dbReference>
<reference evidence="2 3" key="1">
    <citation type="submission" date="2017-06" db="EMBL/GenBank/DDBJ databases">
        <title>Genome sequencing of cyanobaciteial culture collection at National Institute for Environmental Studies (NIES).</title>
        <authorList>
            <person name="Hirose Y."/>
            <person name="Shimura Y."/>
            <person name="Fujisawa T."/>
            <person name="Nakamura Y."/>
            <person name="Kawachi M."/>
        </authorList>
    </citation>
    <scope>NUCLEOTIDE SEQUENCE [LARGE SCALE GENOMIC DNA]</scope>
    <source>
        <strain evidence="2 3">NIES-806</strain>
    </source>
</reference>
<gene>
    <name evidence="2" type="ORF">NIES806_40690</name>
</gene>
<evidence type="ECO:0000259" key="1">
    <source>
        <dbReference type="Pfam" id="PF00248"/>
    </source>
</evidence>
<dbReference type="Gene3D" id="3.20.20.100">
    <property type="entry name" value="NADP-dependent oxidoreductase domain"/>
    <property type="match status" value="1"/>
</dbReference>
<dbReference type="EMBL" id="AP018316">
    <property type="protein sequence ID" value="BAZ87837.1"/>
    <property type="molecule type" value="Genomic_DNA"/>
</dbReference>
<dbReference type="InterPro" id="IPR023210">
    <property type="entry name" value="NADP_OxRdtase_dom"/>
</dbReference>
<dbReference type="InterPro" id="IPR053135">
    <property type="entry name" value="AKR2_Oxidoreductase"/>
</dbReference>
<accession>A0A1Z4V8H1</accession>
<dbReference type="Proteomes" id="UP000218702">
    <property type="component" value="Chromosome"/>
</dbReference>
<dbReference type="PANTHER" id="PTHR43312">
    <property type="entry name" value="D-THREO-ALDOSE 1-DEHYDROGENASE"/>
    <property type="match status" value="1"/>
</dbReference>
<sequence>MLVTKLGFGCASILGKIDKKNSLYALKLAHEAGINYFDIARSYGWGEAESLLGNFLIQEKISRENVEITTKFGLSPRNNKFIRIAKTLARNIVNYIPQSQTIVKSAAGQVSPKIDFTVKNATISLNTSLKSLRTDYIDNILFHGYDFENKSDDIFEVIEFLEAQKKCGKIRSYGFATYQSIELVNNFFTSQNIKPDILQIACGGIGKHDSMTLKNLADKDIKIVMYSPFRIEPSIALIFEQLKDKNLYSEIESIFGRKFIPQENMHQIILSYFQRIYSPYAIVISMFNPQHIKINQQAVQQEKISKEQFESFERLLILHKII</sequence>
<dbReference type="OrthoDB" id="9809990at2"/>
<dbReference type="InterPro" id="IPR036812">
    <property type="entry name" value="NAD(P)_OxRdtase_dom_sf"/>
</dbReference>
<protein>
    <submittedName>
        <fullName evidence="2">Aldo/keto reductase</fullName>
    </submittedName>
</protein>
<dbReference type="Pfam" id="PF00248">
    <property type="entry name" value="Aldo_ket_red"/>
    <property type="match status" value="1"/>
</dbReference>
<dbReference type="KEGG" id="dcm:NIES806_40690"/>
<evidence type="ECO:0000313" key="3">
    <source>
        <dbReference type="Proteomes" id="UP000218702"/>
    </source>
</evidence>
<organism evidence="2 3">
    <name type="scientific">Dolichospermum compactum NIES-806</name>
    <dbReference type="NCBI Taxonomy" id="1973481"/>
    <lineage>
        <taxon>Bacteria</taxon>
        <taxon>Bacillati</taxon>
        <taxon>Cyanobacteriota</taxon>
        <taxon>Cyanophyceae</taxon>
        <taxon>Nostocales</taxon>
        <taxon>Aphanizomenonaceae</taxon>
        <taxon>Dolichospermum</taxon>
        <taxon>Dolichospermum compactum</taxon>
    </lineage>
</organism>
<proteinExistence type="predicted"/>
<feature type="domain" description="NADP-dependent oxidoreductase" evidence="1">
    <location>
        <begin position="5"/>
        <end position="315"/>
    </location>
</feature>